<evidence type="ECO:0000256" key="2">
    <source>
        <dbReference type="ARBA" id="ARBA00022695"/>
    </source>
</evidence>
<name>A0A366WZP5_9RHOB</name>
<dbReference type="CDD" id="cd06422">
    <property type="entry name" value="NTP_transferase_like_1"/>
    <property type="match status" value="1"/>
</dbReference>
<dbReference type="PANTHER" id="PTHR43584">
    <property type="entry name" value="NUCLEOTIDYL TRANSFERASE"/>
    <property type="match status" value="1"/>
</dbReference>
<organism evidence="5 6">
    <name type="scientific">Phaeobacter gallaeciensis</name>
    <dbReference type="NCBI Taxonomy" id="60890"/>
    <lineage>
        <taxon>Bacteria</taxon>
        <taxon>Pseudomonadati</taxon>
        <taxon>Pseudomonadota</taxon>
        <taxon>Alphaproteobacteria</taxon>
        <taxon>Rhodobacterales</taxon>
        <taxon>Roseobacteraceae</taxon>
        <taxon>Phaeobacter</taxon>
    </lineage>
</organism>
<dbReference type="Pfam" id="PF12804">
    <property type="entry name" value="NTP_transf_3"/>
    <property type="match status" value="1"/>
</dbReference>
<dbReference type="RefSeq" id="WP_113823803.1">
    <property type="nucleotide sequence ID" value="NZ_QOCE01000032.1"/>
</dbReference>
<comment type="caution">
    <text evidence="5">The sequence shown here is derived from an EMBL/GenBank/DDBJ whole genome shotgun (WGS) entry which is preliminary data.</text>
</comment>
<reference evidence="5 6" key="1">
    <citation type="submission" date="2018-07" db="EMBL/GenBank/DDBJ databases">
        <title>Modular assembly of carbohydrate-degrading microbial communities in the ocean.</title>
        <authorList>
            <person name="Enke T.N."/>
            <person name="Datta M.S."/>
            <person name="Schwartzman J.A."/>
            <person name="Cermak N."/>
            <person name="Schmitz D.A."/>
            <person name="Barrere J."/>
            <person name="Cordero O.X."/>
        </authorList>
    </citation>
    <scope>NUCLEOTIDE SEQUENCE [LARGE SCALE GENOMIC DNA]</scope>
    <source>
        <strain evidence="5 6">C3M10</strain>
    </source>
</reference>
<dbReference type="GO" id="GO:0016779">
    <property type="term" value="F:nucleotidyltransferase activity"/>
    <property type="evidence" value="ECO:0007669"/>
    <property type="project" value="UniProtKB-KW"/>
</dbReference>
<keyword evidence="2" id="KW-0548">Nucleotidyltransferase</keyword>
<dbReference type="SUPFAM" id="SSF53448">
    <property type="entry name" value="Nucleotide-diphospho-sugar transferases"/>
    <property type="match status" value="1"/>
</dbReference>
<keyword evidence="1 5" id="KW-0808">Transferase</keyword>
<dbReference type="Proteomes" id="UP000252706">
    <property type="component" value="Unassembled WGS sequence"/>
</dbReference>
<keyword evidence="3" id="KW-0460">Magnesium</keyword>
<sequence length="228" mass="24536">MTSVAPSIMLFAAGFGTRMGPLTKTCPKPLIKVAGEALVDHTLKLTRGIPHTNIVANTHYLPDMMCDHLQPLGVQVSHEYPEILETGGGLRAALPMLDTNPVITMNTDAIWAGPNPLSLLLENWDPDRMDALLTCVPVAQAVGHNGPGDFTANDSGQITRGPGLVYGGVQILKTDMLNAIPEKSFSLNVLWDQMMDRGTLHAVPYPGRWCDVGHPEGIKLAEDLLADV</sequence>
<accession>A0A366WZP5</accession>
<dbReference type="EMBL" id="QOCE01000032">
    <property type="protein sequence ID" value="RBW54207.1"/>
    <property type="molecule type" value="Genomic_DNA"/>
</dbReference>
<evidence type="ECO:0000256" key="3">
    <source>
        <dbReference type="ARBA" id="ARBA00022842"/>
    </source>
</evidence>
<protein>
    <submittedName>
        <fullName evidence="5">Nucleotidyltransferase family protein</fullName>
    </submittedName>
</protein>
<feature type="domain" description="MobA-like NTP transferase" evidence="4">
    <location>
        <begin position="10"/>
        <end position="132"/>
    </location>
</feature>
<evidence type="ECO:0000259" key="4">
    <source>
        <dbReference type="Pfam" id="PF12804"/>
    </source>
</evidence>
<dbReference type="AlphaFoldDB" id="A0A366WZP5"/>
<dbReference type="PANTHER" id="PTHR43584:SF8">
    <property type="entry name" value="N-ACETYLMURAMATE ALPHA-1-PHOSPHATE URIDYLYLTRANSFERASE"/>
    <property type="match status" value="1"/>
</dbReference>
<dbReference type="OrthoDB" id="9788272at2"/>
<dbReference type="InterPro" id="IPR050065">
    <property type="entry name" value="GlmU-like"/>
</dbReference>
<evidence type="ECO:0000313" key="5">
    <source>
        <dbReference type="EMBL" id="RBW54207.1"/>
    </source>
</evidence>
<dbReference type="InterPro" id="IPR029044">
    <property type="entry name" value="Nucleotide-diphossugar_trans"/>
</dbReference>
<evidence type="ECO:0000313" key="6">
    <source>
        <dbReference type="Proteomes" id="UP000252706"/>
    </source>
</evidence>
<dbReference type="InterPro" id="IPR025877">
    <property type="entry name" value="MobA-like_NTP_Trfase"/>
</dbReference>
<proteinExistence type="predicted"/>
<dbReference type="Gene3D" id="3.90.550.10">
    <property type="entry name" value="Spore Coat Polysaccharide Biosynthesis Protein SpsA, Chain A"/>
    <property type="match status" value="1"/>
</dbReference>
<evidence type="ECO:0000256" key="1">
    <source>
        <dbReference type="ARBA" id="ARBA00022679"/>
    </source>
</evidence>
<gene>
    <name evidence="5" type="ORF">DS909_12530</name>
</gene>